<feature type="region of interest" description="Disordered" evidence="5">
    <location>
        <begin position="197"/>
        <end position="228"/>
    </location>
</feature>
<feature type="domain" description="HMG box" evidence="6">
    <location>
        <begin position="126"/>
        <end position="194"/>
    </location>
</feature>
<accession>A0A9W4NKK6</accession>
<dbReference type="GO" id="GO:0005634">
    <property type="term" value="C:nucleus"/>
    <property type="evidence" value="ECO:0007669"/>
    <property type="project" value="UniProtKB-UniRule"/>
</dbReference>
<dbReference type="InterPro" id="IPR036910">
    <property type="entry name" value="HMG_box_dom_sf"/>
</dbReference>
<dbReference type="GO" id="GO:0000122">
    <property type="term" value="P:negative regulation of transcription by RNA polymerase II"/>
    <property type="evidence" value="ECO:0007669"/>
    <property type="project" value="TreeGrafter"/>
</dbReference>
<dbReference type="PANTHER" id="PTHR10270">
    <property type="entry name" value="SOX TRANSCRIPTION FACTOR"/>
    <property type="match status" value="1"/>
</dbReference>
<keyword evidence="8" id="KW-1185">Reference proteome</keyword>
<evidence type="ECO:0000256" key="2">
    <source>
        <dbReference type="ARBA" id="ARBA00023125"/>
    </source>
</evidence>
<dbReference type="FunFam" id="1.10.30.10:FF:000041">
    <property type="entry name" value="HMG box family protein"/>
    <property type="match status" value="1"/>
</dbReference>
<dbReference type="CDD" id="cd01389">
    <property type="entry name" value="HMG-box_ROX1-like"/>
    <property type="match status" value="1"/>
</dbReference>
<comment type="caution">
    <text evidence="7">The sequence shown here is derived from an EMBL/GenBank/DDBJ whole genome shotgun (WGS) entry which is preliminary data.</text>
</comment>
<dbReference type="GO" id="GO:0000978">
    <property type="term" value="F:RNA polymerase II cis-regulatory region sequence-specific DNA binding"/>
    <property type="evidence" value="ECO:0007669"/>
    <property type="project" value="TreeGrafter"/>
</dbReference>
<gene>
    <name evidence="7" type="ORF">PSALAMII_LOCUS5429</name>
</gene>
<evidence type="ECO:0000256" key="3">
    <source>
        <dbReference type="ARBA" id="ARBA00023163"/>
    </source>
</evidence>
<dbReference type="AlphaFoldDB" id="A0A9W4NKK6"/>
<keyword evidence="1" id="KW-0805">Transcription regulation</keyword>
<dbReference type="GO" id="GO:0001228">
    <property type="term" value="F:DNA-binding transcription activator activity, RNA polymerase II-specific"/>
    <property type="evidence" value="ECO:0007669"/>
    <property type="project" value="TreeGrafter"/>
</dbReference>
<dbReference type="SMART" id="SM00398">
    <property type="entry name" value="HMG"/>
    <property type="match status" value="1"/>
</dbReference>
<keyword evidence="3" id="KW-0804">Transcription</keyword>
<sequence length="294" mass="32852">MSQDSHWQLEDPDTMYPRRALEVYWLSACKQFASSSGEIEVDFDTAHQLMGMDNLKEMATRLAAIRNKRIHIIPDAVNRVYRLTPNDPPAGVPPGMIASGNAMGASGASQITVVSVSTSASSSAKPPRPPNCFILYRQAHHEEVKATHPGITNNEISRILGARWKNECDAIRNQFIELAEKIKLQHAKQYPDYQYAPRRPSERRRRATRIRGPDSAVEEELSDGDVSNMHVDPQESMGLQGFDMTVFDTPYFPENAQSGQLQAAGFGDNTYDPTEDPDYMTLDDVDEMLAAYSN</sequence>
<dbReference type="InterPro" id="IPR009071">
    <property type="entry name" value="HMG_box_dom"/>
</dbReference>
<dbReference type="Proteomes" id="UP001152649">
    <property type="component" value="Unassembled WGS sequence"/>
</dbReference>
<dbReference type="PROSITE" id="PS50118">
    <property type="entry name" value="HMG_BOX_2"/>
    <property type="match status" value="1"/>
</dbReference>
<protein>
    <recommendedName>
        <fullName evidence="6">HMG box domain-containing protein</fullName>
    </recommendedName>
</protein>
<reference evidence="7" key="1">
    <citation type="submission" date="2021-07" db="EMBL/GenBank/DDBJ databases">
        <authorList>
            <person name="Branca A.L. A."/>
        </authorList>
    </citation>
    <scope>NUCLEOTIDE SEQUENCE</scope>
</reference>
<dbReference type="Gene3D" id="1.10.30.10">
    <property type="entry name" value="High mobility group box domain"/>
    <property type="match status" value="1"/>
</dbReference>
<evidence type="ECO:0000313" key="7">
    <source>
        <dbReference type="EMBL" id="CAG8377698.1"/>
    </source>
</evidence>
<proteinExistence type="predicted"/>
<dbReference type="Pfam" id="PF00505">
    <property type="entry name" value="HMG_box"/>
    <property type="match status" value="1"/>
</dbReference>
<feature type="DNA-binding region" description="HMG box" evidence="4">
    <location>
        <begin position="126"/>
        <end position="194"/>
    </location>
</feature>
<evidence type="ECO:0000256" key="5">
    <source>
        <dbReference type="SAM" id="MobiDB-lite"/>
    </source>
</evidence>
<evidence type="ECO:0000259" key="6">
    <source>
        <dbReference type="PROSITE" id="PS50118"/>
    </source>
</evidence>
<keyword evidence="2 4" id="KW-0238">DNA-binding</keyword>
<dbReference type="InterPro" id="IPR050140">
    <property type="entry name" value="SRY-related_HMG-box_TF-like"/>
</dbReference>
<evidence type="ECO:0000256" key="4">
    <source>
        <dbReference type="PROSITE-ProRule" id="PRU00267"/>
    </source>
</evidence>
<dbReference type="OrthoDB" id="77878at2759"/>
<name>A0A9W4NKK6_9EURO</name>
<evidence type="ECO:0000313" key="8">
    <source>
        <dbReference type="Proteomes" id="UP001152649"/>
    </source>
</evidence>
<keyword evidence="4" id="KW-0539">Nucleus</keyword>
<dbReference type="GO" id="GO:0030154">
    <property type="term" value="P:cell differentiation"/>
    <property type="evidence" value="ECO:0007669"/>
    <property type="project" value="TreeGrafter"/>
</dbReference>
<dbReference type="PANTHER" id="PTHR10270:SF161">
    <property type="entry name" value="SEX-DETERMINING REGION Y PROTEIN"/>
    <property type="match status" value="1"/>
</dbReference>
<evidence type="ECO:0000256" key="1">
    <source>
        <dbReference type="ARBA" id="ARBA00023015"/>
    </source>
</evidence>
<dbReference type="SUPFAM" id="SSF47095">
    <property type="entry name" value="HMG-box"/>
    <property type="match status" value="1"/>
</dbReference>
<dbReference type="EMBL" id="CAJVPG010000222">
    <property type="protein sequence ID" value="CAG8377698.1"/>
    <property type="molecule type" value="Genomic_DNA"/>
</dbReference>
<organism evidence="7 8">
    <name type="scientific">Penicillium salamii</name>
    <dbReference type="NCBI Taxonomy" id="1612424"/>
    <lineage>
        <taxon>Eukaryota</taxon>
        <taxon>Fungi</taxon>
        <taxon>Dikarya</taxon>
        <taxon>Ascomycota</taxon>
        <taxon>Pezizomycotina</taxon>
        <taxon>Eurotiomycetes</taxon>
        <taxon>Eurotiomycetidae</taxon>
        <taxon>Eurotiales</taxon>
        <taxon>Aspergillaceae</taxon>
        <taxon>Penicillium</taxon>
    </lineage>
</organism>